<accession>A0A4Y9QPF0</accession>
<dbReference type="OrthoDB" id="1448841at2"/>
<keyword evidence="2" id="KW-1185">Reference proteome</keyword>
<evidence type="ECO:0008006" key="3">
    <source>
        <dbReference type="Google" id="ProtNLM"/>
    </source>
</evidence>
<organism evidence="1 2">
    <name type="scientific">Algoriphagus kandeliae</name>
    <dbReference type="NCBI Taxonomy" id="2562278"/>
    <lineage>
        <taxon>Bacteria</taxon>
        <taxon>Pseudomonadati</taxon>
        <taxon>Bacteroidota</taxon>
        <taxon>Cytophagia</taxon>
        <taxon>Cytophagales</taxon>
        <taxon>Cyclobacteriaceae</taxon>
        <taxon>Algoriphagus</taxon>
    </lineage>
</organism>
<comment type="caution">
    <text evidence="1">The sequence shown here is derived from an EMBL/GenBank/DDBJ whole genome shotgun (WGS) entry which is preliminary data.</text>
</comment>
<sequence length="149" mass="17459">MKIRLPLAFLLLKEIKEKLPLFFIPVFVSLSASCYSQDISGSWRWFEKEDQSFSINLENATSEFRDFDYIGTHCGVAFNGDRMDCTDESYSIFLRKIDQNIFDGRITSAYSLTDFEIRLTYLEEDKKILWEVTKDGKGLFYFPKKVVLN</sequence>
<gene>
    <name evidence="1" type="ORF">E4S40_14530</name>
</gene>
<dbReference type="AlphaFoldDB" id="A0A4Y9QPF0"/>
<dbReference type="RefSeq" id="WP_135075665.1">
    <property type="nucleotide sequence ID" value="NZ_SPSB01000004.1"/>
</dbReference>
<proteinExistence type="predicted"/>
<dbReference type="EMBL" id="SPSB01000004">
    <property type="protein sequence ID" value="TFV93462.1"/>
    <property type="molecule type" value="Genomic_DNA"/>
</dbReference>
<reference evidence="1 2" key="1">
    <citation type="submission" date="2019-03" db="EMBL/GenBank/DDBJ databases">
        <title>Algoriphagus sp. nov, a new strain isolated from root system soil of mangrove plant Kandelia.</title>
        <authorList>
            <person name="Yin Q."/>
            <person name="Wang K."/>
            <person name="Song Z."/>
        </authorList>
    </citation>
    <scope>NUCLEOTIDE SEQUENCE [LARGE SCALE GENOMIC DNA]</scope>
    <source>
        <strain evidence="1 2">XY-J91</strain>
    </source>
</reference>
<protein>
    <recommendedName>
        <fullName evidence="3">Lipocalin-like domain-containing protein</fullName>
    </recommendedName>
</protein>
<dbReference type="Proteomes" id="UP000297647">
    <property type="component" value="Unassembled WGS sequence"/>
</dbReference>
<name>A0A4Y9QPF0_9BACT</name>
<evidence type="ECO:0000313" key="2">
    <source>
        <dbReference type="Proteomes" id="UP000297647"/>
    </source>
</evidence>
<evidence type="ECO:0000313" key="1">
    <source>
        <dbReference type="EMBL" id="TFV93462.1"/>
    </source>
</evidence>
<dbReference type="PROSITE" id="PS51257">
    <property type="entry name" value="PROKAR_LIPOPROTEIN"/>
    <property type="match status" value="1"/>
</dbReference>